<protein>
    <submittedName>
        <fullName evidence="1">Uncharacterized protein</fullName>
    </submittedName>
</protein>
<gene>
    <name evidence="1" type="ORF">JOF29_006057</name>
</gene>
<reference evidence="1 2" key="1">
    <citation type="submission" date="2021-03" db="EMBL/GenBank/DDBJ databases">
        <title>Sequencing the genomes of 1000 actinobacteria strains.</title>
        <authorList>
            <person name="Klenk H.-P."/>
        </authorList>
    </citation>
    <scope>NUCLEOTIDE SEQUENCE [LARGE SCALE GENOMIC DNA]</scope>
    <source>
        <strain evidence="1 2">DSM 18824</strain>
    </source>
</reference>
<comment type="caution">
    <text evidence="1">The sequence shown here is derived from an EMBL/GenBank/DDBJ whole genome shotgun (WGS) entry which is preliminary data.</text>
</comment>
<keyword evidence="2" id="KW-1185">Reference proteome</keyword>
<evidence type="ECO:0000313" key="1">
    <source>
        <dbReference type="EMBL" id="MBP2354947.1"/>
    </source>
</evidence>
<proteinExistence type="predicted"/>
<accession>A0ABS4UTI3</accession>
<name>A0ABS4UTI3_9ACTN</name>
<evidence type="ECO:0000313" key="2">
    <source>
        <dbReference type="Proteomes" id="UP000755585"/>
    </source>
</evidence>
<sequence length="86" mass="9186">MATARRHSGRRPYVALREPFTVQTILAGHHARGVTLTDVDTAAIAGTGTPPWLDGAGLADVRCVRSRPAACSVPDRTLRLGDRTHS</sequence>
<dbReference type="RefSeq" id="WP_209697680.1">
    <property type="nucleotide sequence ID" value="NZ_BAAAVU010000007.1"/>
</dbReference>
<dbReference type="Proteomes" id="UP000755585">
    <property type="component" value="Unassembled WGS sequence"/>
</dbReference>
<organism evidence="1 2">
    <name type="scientific">Kribbella aluminosa</name>
    <dbReference type="NCBI Taxonomy" id="416017"/>
    <lineage>
        <taxon>Bacteria</taxon>
        <taxon>Bacillati</taxon>
        <taxon>Actinomycetota</taxon>
        <taxon>Actinomycetes</taxon>
        <taxon>Propionibacteriales</taxon>
        <taxon>Kribbellaceae</taxon>
        <taxon>Kribbella</taxon>
    </lineage>
</organism>
<dbReference type="EMBL" id="JAGINT010000002">
    <property type="protein sequence ID" value="MBP2354947.1"/>
    <property type="molecule type" value="Genomic_DNA"/>
</dbReference>